<evidence type="ECO:0008006" key="3">
    <source>
        <dbReference type="Google" id="ProtNLM"/>
    </source>
</evidence>
<keyword evidence="2" id="KW-1185">Reference proteome</keyword>
<dbReference type="RefSeq" id="WP_015288430.1">
    <property type="nucleotide sequence ID" value="NZ_JBEEEP010000021.1"/>
</dbReference>
<sequence>MTLVEDYQARTGALADRTAARVAEVYAAMRAGHITTEEAEELIATLVNTANAASFSLADAYVALQIEKATTLPAPTTGIAPVDDYERLLQAAHTILDGLIGMIKPAAGTQPQGRELAPDSDPVQVVGMRLERLARSEPLETGQNAAVAAMTEQPLVEGWVRQMDDNPCQLCQWWWREGRIWPKVHPFQSHKGCNCVPEIVLVESVRPTEFSRRLERANAPTGTHFPR</sequence>
<protein>
    <recommendedName>
        <fullName evidence="3">Phage head morphogenesis domain-containing protein</fullName>
    </recommendedName>
</protein>
<gene>
    <name evidence="1" type="ORF">ABDZ14_09980</name>
</gene>
<dbReference type="Proteomes" id="UP001485476">
    <property type="component" value="Unassembled WGS sequence"/>
</dbReference>
<evidence type="ECO:0000313" key="2">
    <source>
        <dbReference type="Proteomes" id="UP001485476"/>
    </source>
</evidence>
<dbReference type="EMBL" id="JBEEEP010000021">
    <property type="protein sequence ID" value="MEQ6320592.1"/>
    <property type="molecule type" value="Genomic_DNA"/>
</dbReference>
<name>A0ABV1ME99_9MYCO</name>
<evidence type="ECO:0000313" key="1">
    <source>
        <dbReference type="EMBL" id="MEQ6320592.1"/>
    </source>
</evidence>
<proteinExistence type="predicted"/>
<organism evidence="1 2">
    <name type="scientific">Mycobacterium canetti</name>
    <dbReference type="NCBI Taxonomy" id="78331"/>
    <lineage>
        <taxon>Bacteria</taxon>
        <taxon>Bacillati</taxon>
        <taxon>Actinomycetota</taxon>
        <taxon>Actinomycetes</taxon>
        <taxon>Mycobacteriales</taxon>
        <taxon>Mycobacteriaceae</taxon>
        <taxon>Mycobacterium</taxon>
        <taxon>Mycobacterium tuberculosis complex</taxon>
    </lineage>
</organism>
<accession>A0ABV1ME99</accession>
<reference evidence="1 2" key="1">
    <citation type="submission" date="2024-05" db="EMBL/GenBank/DDBJ databases">
        <title>Whole genome sequences of Mycobacterium canettii strains associated with human tuberculosis in Canada.</title>
        <authorList>
            <person name="Islam M.R."/>
            <person name="Soualhine H."/>
        </authorList>
    </citation>
    <scope>NUCLEOTIDE SEQUENCE [LARGE SCALE GENOMIC DNA]</scope>
    <source>
        <strain evidence="1 2">1901080</strain>
    </source>
</reference>
<comment type="caution">
    <text evidence="1">The sequence shown here is derived from an EMBL/GenBank/DDBJ whole genome shotgun (WGS) entry which is preliminary data.</text>
</comment>